<feature type="region of interest" description="Disordered" evidence="1">
    <location>
        <begin position="371"/>
        <end position="428"/>
    </location>
</feature>
<evidence type="ECO:0000256" key="1">
    <source>
        <dbReference type="SAM" id="MobiDB-lite"/>
    </source>
</evidence>
<protein>
    <submittedName>
        <fullName evidence="2">Uncharacterized protein</fullName>
    </submittedName>
</protein>
<dbReference type="Proteomes" id="UP000027093">
    <property type="component" value="Chromosome"/>
</dbReference>
<accession>A0A060HDC1</accession>
<dbReference type="STRING" id="926571.NVIE_005330"/>
<evidence type="ECO:0000313" key="3">
    <source>
        <dbReference type="Proteomes" id="UP000027093"/>
    </source>
</evidence>
<dbReference type="Pfam" id="PF13589">
    <property type="entry name" value="HATPase_c_3"/>
    <property type="match status" value="1"/>
</dbReference>
<sequence>MRIFNKGIQLTSHEMATQLKVHPSFFKEFATKTWVSPTEIVKELVENAFDEDATKVLVTVLKNGISIEDDAGMDQNGMEKFLLLGSPHKKIESISPKLKRIRTGRYGTGRLSFLTSFDSMKIRTRRGSFHKAFMIDGNVLDRLFTGNAALDDLNEPALKRDGTELVMSGSKVESDIFKLAKEIRKLAILRQPMFEVFIKSADSFSEWDFSGAQKITAPDIQGHKIPVSLDGGRITGEIVIARRPLSDEERGIAVMVGNHIVTRSNFGFDTKLNRVTGYVRCDTLTSRFADKSALIEDEEYLKFNQAMKTFVIDTVIPSLTEYEDVLITREESKIYREIDKVLGQAMVETLETQEEVQGYEMVDVKEVVRTGTKSGKDDDDDEHPARSAGAQVQEYEEIKPIAPESSGMGKAEHARQETAIAEPQSYRSVPVEEATAGVQGGEVVDVVDEKQVDGTVIRTKKIRKPIVKKTFALKRIGFKVIPYEDESDSRYSFTSDNVVFVNKANSTYKAESSRGDEFLLRHIINMVAESIASAKHPEGKEALELQNRLVSEAIRIHDYSVLKHA</sequence>
<dbReference type="HOGENOM" id="CLU_500258_0_0_2"/>
<dbReference type="AlphaFoldDB" id="A0A060HDC1"/>
<reference evidence="2 3" key="1">
    <citation type="journal article" date="2014" name="Int. J. Syst. Evol. Microbiol.">
        <title>Nitrososphaera viennensis gen. nov., sp. nov., an aerobic and mesophilic, ammonia-oxidizing archaeon from soil and a member of the archaeal phylum Thaumarchaeota.</title>
        <authorList>
            <person name="Stieglmeier M."/>
            <person name="Klingl A."/>
            <person name="Alves R.J."/>
            <person name="Rittmann S.K."/>
            <person name="Melcher M."/>
            <person name="Leisch N."/>
            <person name="Schleper C."/>
        </authorList>
    </citation>
    <scope>NUCLEOTIDE SEQUENCE [LARGE SCALE GENOMIC DNA]</scope>
    <source>
        <strain evidence="2">EN76</strain>
    </source>
</reference>
<dbReference type="EMBL" id="CP007536">
    <property type="protein sequence ID" value="AIC14729.1"/>
    <property type="molecule type" value="Genomic_DNA"/>
</dbReference>
<dbReference type="InterPro" id="IPR036890">
    <property type="entry name" value="HATPase_C_sf"/>
</dbReference>
<gene>
    <name evidence="2" type="ORF">NVIE_005330</name>
</gene>
<dbReference type="SUPFAM" id="SSF55874">
    <property type="entry name" value="ATPase domain of HSP90 chaperone/DNA topoisomerase II/histidine kinase"/>
    <property type="match status" value="1"/>
</dbReference>
<keyword evidence="3" id="KW-1185">Reference proteome</keyword>
<evidence type="ECO:0000313" key="2">
    <source>
        <dbReference type="EMBL" id="AIC14729.1"/>
    </source>
</evidence>
<proteinExistence type="predicted"/>
<dbReference type="KEGG" id="nvn:NVIE_005330"/>
<dbReference type="Gene3D" id="3.30.565.10">
    <property type="entry name" value="Histidine kinase-like ATPase, C-terminal domain"/>
    <property type="match status" value="1"/>
</dbReference>
<name>A0A060HDC1_9ARCH</name>
<organism evidence="2 3">
    <name type="scientific">Nitrososphaera viennensis EN76</name>
    <dbReference type="NCBI Taxonomy" id="926571"/>
    <lineage>
        <taxon>Archaea</taxon>
        <taxon>Nitrososphaerota</taxon>
        <taxon>Nitrososphaeria</taxon>
        <taxon>Nitrososphaerales</taxon>
        <taxon>Nitrososphaeraceae</taxon>
        <taxon>Nitrososphaera</taxon>
    </lineage>
</organism>